<dbReference type="HOGENOM" id="CLU_084747_5_0_6"/>
<dbReference type="OrthoDB" id="5957313at2"/>
<dbReference type="AlphaFoldDB" id="I2B8G6"/>
<protein>
    <recommendedName>
        <fullName evidence="3">DUF937 domain-containing protein</fullName>
    </recommendedName>
</protein>
<evidence type="ECO:0008006" key="3">
    <source>
        <dbReference type="Google" id="ProtNLM"/>
    </source>
</evidence>
<accession>K6W6A2</accession>
<proteinExistence type="predicted"/>
<gene>
    <name evidence="1" type="ordered locus">EBL_c17260</name>
</gene>
<reference evidence="1 2" key="1">
    <citation type="journal article" date="2012" name="J. Bacteriol.">
        <title>Complete genome sequence of the B12-producing Shimwellia blattae strain DSM 4481, isolated from a cockroach.</title>
        <authorList>
            <person name="Brzuszkiewicz E."/>
            <person name="Waschkowitz T."/>
            <person name="Wiezer A."/>
            <person name="Daniel R."/>
        </authorList>
    </citation>
    <scope>NUCLEOTIDE SEQUENCE [LARGE SCALE GENOMIC DNA]</scope>
    <source>
        <strain evidence="2">ATCC 29907 / DSM 4481 / JCM 1650 / NBRC 105725 / CDC 9005-74</strain>
    </source>
</reference>
<sequence length="131" mass="13266">MGLLDQIGSILEQEGGNARLLQGVIAWIDSQGGIAALIAKFQQGGLGEIAQSWIANGQNHPISGEQVSSLLGNGELESLASSMGVAPEQASAMLAQVLPGIVDGLSPSGSVPEHGNLLENGLEMLAGKLLG</sequence>
<dbReference type="RefSeq" id="WP_002445017.1">
    <property type="nucleotide sequence ID" value="NC_017910.1"/>
</dbReference>
<dbReference type="Pfam" id="PF20159">
    <property type="entry name" value="YidB"/>
    <property type="match status" value="1"/>
</dbReference>
<name>I2B8G6_SHIBC</name>
<dbReference type="SUPFAM" id="SSF140804">
    <property type="entry name" value="YidB-like"/>
    <property type="match status" value="1"/>
</dbReference>
<accession>I2B8G6</accession>
<dbReference type="InterPro" id="IPR027405">
    <property type="entry name" value="YidB-like"/>
</dbReference>
<dbReference type="Proteomes" id="UP000001955">
    <property type="component" value="Chromosome"/>
</dbReference>
<dbReference type="eggNOG" id="COG3753">
    <property type="taxonomic scope" value="Bacteria"/>
</dbReference>
<dbReference type="KEGG" id="ebt:EBL_c17260"/>
<dbReference type="Gene3D" id="1.10.10.690">
    <property type="entry name" value="YidB-like"/>
    <property type="match status" value="1"/>
</dbReference>
<dbReference type="EMBL" id="CP001560">
    <property type="protein sequence ID" value="AFJ46820.1"/>
    <property type="molecule type" value="Genomic_DNA"/>
</dbReference>
<evidence type="ECO:0000313" key="2">
    <source>
        <dbReference type="Proteomes" id="UP000001955"/>
    </source>
</evidence>
<organism evidence="1 2">
    <name type="scientific">Shimwellia blattae (strain ATCC 29907 / DSM 4481 / JCM 1650 / NBRC 105725 / CDC 9005-74)</name>
    <name type="common">Escherichia blattae</name>
    <dbReference type="NCBI Taxonomy" id="630626"/>
    <lineage>
        <taxon>Bacteria</taxon>
        <taxon>Pseudomonadati</taxon>
        <taxon>Pseudomonadota</taxon>
        <taxon>Gammaproteobacteria</taxon>
        <taxon>Enterobacterales</taxon>
        <taxon>Enterobacteriaceae</taxon>
        <taxon>Shimwellia</taxon>
    </lineage>
</organism>
<dbReference type="InterPro" id="IPR045372">
    <property type="entry name" value="YidB"/>
</dbReference>
<keyword evidence="2" id="KW-1185">Reference proteome</keyword>
<dbReference type="PATRIC" id="fig|630626.3.peg.1668"/>
<evidence type="ECO:0000313" key="1">
    <source>
        <dbReference type="EMBL" id="AFJ46820.1"/>
    </source>
</evidence>
<dbReference type="STRING" id="630626.EBL_c17260"/>